<dbReference type="OrthoDB" id="425681at2759"/>
<gene>
    <name evidence="1" type="ORF">SBAD_LOCUS11082</name>
</gene>
<dbReference type="Proteomes" id="UP000270296">
    <property type="component" value="Unassembled WGS sequence"/>
</dbReference>
<dbReference type="EMBL" id="UZAM01015044">
    <property type="protein sequence ID" value="VDP36946.1"/>
    <property type="molecule type" value="Genomic_DNA"/>
</dbReference>
<accession>A0A183J5D4</accession>
<protein>
    <submittedName>
        <fullName evidence="3">WASH-7_N domain-containing protein</fullName>
    </submittedName>
</protein>
<keyword evidence="2" id="KW-1185">Reference proteome</keyword>
<evidence type="ECO:0000313" key="2">
    <source>
        <dbReference type="Proteomes" id="UP000270296"/>
    </source>
</evidence>
<reference evidence="1 2" key="2">
    <citation type="submission" date="2018-11" db="EMBL/GenBank/DDBJ databases">
        <authorList>
            <consortium name="Pathogen Informatics"/>
        </authorList>
    </citation>
    <scope>NUCLEOTIDE SEQUENCE [LARGE SCALE GENOMIC DNA]</scope>
</reference>
<evidence type="ECO:0000313" key="1">
    <source>
        <dbReference type="EMBL" id="VDP36946.1"/>
    </source>
</evidence>
<name>A0A183J5D4_9BILA</name>
<dbReference type="WBParaSite" id="SBAD_0001146001-mRNA-1">
    <property type="protein sequence ID" value="SBAD_0001146001-mRNA-1"/>
    <property type="gene ID" value="SBAD_0001146001"/>
</dbReference>
<organism evidence="3">
    <name type="scientific">Soboliphyme baturini</name>
    <dbReference type="NCBI Taxonomy" id="241478"/>
    <lineage>
        <taxon>Eukaryota</taxon>
        <taxon>Metazoa</taxon>
        <taxon>Ecdysozoa</taxon>
        <taxon>Nematoda</taxon>
        <taxon>Enoplea</taxon>
        <taxon>Dorylaimia</taxon>
        <taxon>Dioctophymatida</taxon>
        <taxon>Dioctophymatoidea</taxon>
        <taxon>Soboliphymatidae</taxon>
        <taxon>Soboliphyme</taxon>
    </lineage>
</organism>
<reference evidence="3" key="1">
    <citation type="submission" date="2016-06" db="UniProtKB">
        <authorList>
            <consortium name="WormBaseParasite"/>
        </authorList>
    </citation>
    <scope>IDENTIFICATION</scope>
</reference>
<sequence length="175" mass="19650">MGNFNTHIGEAVELMQKFKNFGIMFTGDLKFEEEMGRRVGVASGVLREFARTTVTKLEQCLNTKPSVLKSIFILILTYDWKVTAALRMPPREEGEATITCRADRQKAPGSAKINLFPTLAVFCRSSDSDTGSGTLEALSDVSASVTRREKRLRKVKVKSREVAGLNAYFWYIYSH</sequence>
<evidence type="ECO:0000313" key="3">
    <source>
        <dbReference type="WBParaSite" id="SBAD_0001146001-mRNA-1"/>
    </source>
</evidence>
<proteinExistence type="predicted"/>
<dbReference type="AlphaFoldDB" id="A0A183J5D4"/>